<dbReference type="FunFam" id="2.40.50.100:FF:000060">
    <property type="entry name" value="Apicoplast ribosomal protein L27"/>
    <property type="match status" value="1"/>
</dbReference>
<geneLocation type="chloroplast" evidence="6"/>
<dbReference type="PANTHER" id="PTHR15893">
    <property type="entry name" value="RIBOSOMAL PROTEIN L27"/>
    <property type="match status" value="1"/>
</dbReference>
<dbReference type="GeneID" id="33356338"/>
<keyword evidence="6" id="KW-0150">Chloroplast</keyword>
<evidence type="ECO:0000313" key="6">
    <source>
        <dbReference type="EMBL" id="ARW63033.1"/>
    </source>
</evidence>
<evidence type="ECO:0000256" key="2">
    <source>
        <dbReference type="ARBA" id="ARBA00022980"/>
    </source>
</evidence>
<dbReference type="Pfam" id="PF01016">
    <property type="entry name" value="Ribosomal_L27"/>
    <property type="match status" value="1"/>
</dbReference>
<dbReference type="NCBIfam" id="TIGR00062">
    <property type="entry name" value="L27"/>
    <property type="match status" value="1"/>
</dbReference>
<evidence type="ECO:0000256" key="5">
    <source>
        <dbReference type="SAM" id="MobiDB-lite"/>
    </source>
</evidence>
<keyword evidence="6" id="KW-0934">Plastid</keyword>
<dbReference type="InterPro" id="IPR001684">
    <property type="entry name" value="Ribosomal_bL27"/>
</dbReference>
<name>A0A1Z1MAT6_9FLOR</name>
<dbReference type="PRINTS" id="PR00063">
    <property type="entry name" value="RIBOSOMALL27"/>
</dbReference>
<evidence type="ECO:0000256" key="4">
    <source>
        <dbReference type="HAMAP-Rule" id="MF_00539"/>
    </source>
</evidence>
<organism evidence="6">
    <name type="scientific">Vertebrata thuyoides</name>
    <dbReference type="NCBI Taxonomy" id="2006970"/>
    <lineage>
        <taxon>Eukaryota</taxon>
        <taxon>Rhodophyta</taxon>
        <taxon>Florideophyceae</taxon>
        <taxon>Rhodymeniophycidae</taxon>
        <taxon>Ceramiales</taxon>
        <taxon>Rhodomelaceae</taxon>
        <taxon>Polysiphonioideae</taxon>
        <taxon>Vertebrata</taxon>
    </lineage>
</organism>
<dbReference type="Gene3D" id="2.40.50.100">
    <property type="match status" value="1"/>
</dbReference>
<dbReference type="GO" id="GO:0006412">
    <property type="term" value="P:translation"/>
    <property type="evidence" value="ECO:0007669"/>
    <property type="project" value="UniProtKB-UniRule"/>
</dbReference>
<feature type="region of interest" description="Disordered" evidence="5">
    <location>
        <begin position="1"/>
        <end position="21"/>
    </location>
</feature>
<reference evidence="6" key="1">
    <citation type="journal article" date="2017" name="J. Phycol.">
        <title>Analysis of chloroplast genomes and a supermatrix inform reclassification of the Rhodomelaceae (Rhodophyta).</title>
        <authorList>
            <person name="Diaz-Tapia P."/>
            <person name="Maggs C.A."/>
            <person name="West J.A."/>
            <person name="Verbruggen H."/>
        </authorList>
    </citation>
    <scope>NUCLEOTIDE SEQUENCE</scope>
    <source>
        <strain evidence="6">PD546</strain>
    </source>
</reference>
<proteinExistence type="inferred from homology"/>
<sequence length="84" mass="9190">MAHKKGSGSTKNGRDSNSKRLGIKKYGGQIVKSGNIIVRQKGNKFKLGFNVGQGKDYTIYSLVDGVVNFQICGSKKRRINVITT</sequence>
<dbReference type="AlphaFoldDB" id="A0A1Z1MAT6"/>
<accession>A0A1Z1MAT6</accession>
<protein>
    <recommendedName>
        <fullName evidence="4">Large ribosomal subunit protein bL27c</fullName>
    </recommendedName>
</protein>
<dbReference type="RefSeq" id="YP_009394471.1">
    <property type="nucleotide sequence ID" value="NC_035273.1"/>
</dbReference>
<dbReference type="SUPFAM" id="SSF110324">
    <property type="entry name" value="Ribosomal L27 protein-like"/>
    <property type="match status" value="1"/>
</dbReference>
<dbReference type="GO" id="GO:0009507">
    <property type="term" value="C:chloroplast"/>
    <property type="evidence" value="ECO:0007669"/>
    <property type="project" value="UniProtKB-SubCell"/>
</dbReference>
<evidence type="ECO:0000256" key="1">
    <source>
        <dbReference type="ARBA" id="ARBA00010797"/>
    </source>
</evidence>
<comment type="similarity">
    <text evidence="1 4">Belongs to the bacterial ribosomal protein bL27 family.</text>
</comment>
<dbReference type="GO" id="GO:1990904">
    <property type="term" value="C:ribonucleoprotein complex"/>
    <property type="evidence" value="ECO:0007669"/>
    <property type="project" value="UniProtKB-KW"/>
</dbReference>
<evidence type="ECO:0000256" key="3">
    <source>
        <dbReference type="ARBA" id="ARBA00023274"/>
    </source>
</evidence>
<dbReference type="GO" id="GO:0005840">
    <property type="term" value="C:ribosome"/>
    <property type="evidence" value="ECO:0007669"/>
    <property type="project" value="UniProtKB-KW"/>
</dbReference>
<gene>
    <name evidence="4 6" type="primary">rpl27</name>
</gene>
<dbReference type="HAMAP" id="MF_00539">
    <property type="entry name" value="Ribosomal_bL27"/>
    <property type="match status" value="1"/>
</dbReference>
<keyword evidence="3 4" id="KW-0687">Ribonucleoprotein</keyword>
<dbReference type="GO" id="GO:0003735">
    <property type="term" value="F:structural constituent of ribosome"/>
    <property type="evidence" value="ECO:0007669"/>
    <property type="project" value="InterPro"/>
</dbReference>
<dbReference type="PANTHER" id="PTHR15893:SF0">
    <property type="entry name" value="LARGE RIBOSOMAL SUBUNIT PROTEIN BL27M"/>
    <property type="match status" value="1"/>
</dbReference>
<dbReference type="EMBL" id="MF101426">
    <property type="protein sequence ID" value="ARW63033.1"/>
    <property type="molecule type" value="Genomic_DNA"/>
</dbReference>
<comment type="subcellular location">
    <subcellularLocation>
        <location evidence="4">Plastid</location>
        <location evidence="4">Chloroplast</location>
    </subcellularLocation>
</comment>
<keyword evidence="2 4" id="KW-0689">Ribosomal protein</keyword>